<gene>
    <name evidence="2" type="ORF">DKT75_02110</name>
</gene>
<dbReference type="Proteomes" id="UP000245506">
    <property type="component" value="Unassembled WGS sequence"/>
</dbReference>
<dbReference type="EMBL" id="QGKL01000009">
    <property type="protein sequence ID" value="PWQ98975.1"/>
    <property type="molecule type" value="Genomic_DNA"/>
</dbReference>
<keyword evidence="1" id="KW-0472">Membrane</keyword>
<sequence length="73" mass="8027">MAAKVGRFLFILGLIITVIGLIAGFTLMFKDYDELAKVFLMIIPIGFIIGFAGLTATLITSPDSKRERFNDSL</sequence>
<keyword evidence="3" id="KW-1185">Reference proteome</keyword>
<protein>
    <recommendedName>
        <fullName evidence="4">DUF3098 domain-containing protein</fullName>
    </recommendedName>
</protein>
<accession>A0A317CK49</accession>
<evidence type="ECO:0000313" key="2">
    <source>
        <dbReference type="EMBL" id="PWQ98975.1"/>
    </source>
</evidence>
<feature type="transmembrane region" description="Helical" evidence="1">
    <location>
        <begin position="7"/>
        <end position="29"/>
    </location>
</feature>
<reference evidence="2 3" key="1">
    <citation type="submission" date="2018-05" db="EMBL/GenBank/DDBJ databases">
        <title>Leucothrix arctica sp. nov., isolated from Arctic seawater.</title>
        <authorList>
            <person name="Choi A."/>
            <person name="Baek K."/>
        </authorList>
    </citation>
    <scope>NUCLEOTIDE SEQUENCE [LARGE SCALE GENOMIC DNA]</scope>
    <source>
        <strain evidence="2 3">IMCC9719</strain>
    </source>
</reference>
<proteinExistence type="predicted"/>
<name>A0A317CK49_9GAMM</name>
<dbReference type="RefSeq" id="WP_109821781.1">
    <property type="nucleotide sequence ID" value="NZ_QGKL01000009.1"/>
</dbReference>
<evidence type="ECO:0000313" key="3">
    <source>
        <dbReference type="Proteomes" id="UP000245506"/>
    </source>
</evidence>
<evidence type="ECO:0000256" key="1">
    <source>
        <dbReference type="SAM" id="Phobius"/>
    </source>
</evidence>
<dbReference type="AlphaFoldDB" id="A0A317CK49"/>
<keyword evidence="1" id="KW-0812">Transmembrane</keyword>
<organism evidence="2 3">
    <name type="scientific">Leucothrix arctica</name>
    <dbReference type="NCBI Taxonomy" id="1481894"/>
    <lineage>
        <taxon>Bacteria</taxon>
        <taxon>Pseudomonadati</taxon>
        <taxon>Pseudomonadota</taxon>
        <taxon>Gammaproteobacteria</taxon>
        <taxon>Thiotrichales</taxon>
        <taxon>Thiotrichaceae</taxon>
        <taxon>Leucothrix</taxon>
    </lineage>
</organism>
<comment type="caution">
    <text evidence="2">The sequence shown here is derived from an EMBL/GenBank/DDBJ whole genome shotgun (WGS) entry which is preliminary data.</text>
</comment>
<feature type="transmembrane region" description="Helical" evidence="1">
    <location>
        <begin position="35"/>
        <end position="59"/>
    </location>
</feature>
<keyword evidence="1" id="KW-1133">Transmembrane helix</keyword>
<evidence type="ECO:0008006" key="4">
    <source>
        <dbReference type="Google" id="ProtNLM"/>
    </source>
</evidence>